<evidence type="ECO:0000313" key="3">
    <source>
        <dbReference type="Proteomes" id="UP000234778"/>
    </source>
</evidence>
<feature type="non-terminal residue" evidence="2">
    <location>
        <position position="1525"/>
    </location>
</feature>
<evidence type="ECO:0000313" key="2">
    <source>
        <dbReference type="EMBL" id="PKY97896.1"/>
    </source>
</evidence>
<dbReference type="RefSeq" id="WP_101638397.1">
    <property type="nucleotide sequence ID" value="NZ_PKHA01000021.1"/>
</dbReference>
<comment type="caution">
    <text evidence="2">The sequence shown here is derived from an EMBL/GenBank/DDBJ whole genome shotgun (WGS) entry which is preliminary data.</text>
</comment>
<dbReference type="EMBL" id="PKHA01000021">
    <property type="protein sequence ID" value="PKY97896.1"/>
    <property type="molecule type" value="Genomic_DNA"/>
</dbReference>
<gene>
    <name evidence="2" type="ORF">CYJ26_10455</name>
</gene>
<evidence type="ECO:0000256" key="1">
    <source>
        <dbReference type="SAM" id="MobiDB-lite"/>
    </source>
</evidence>
<proteinExistence type="predicted"/>
<dbReference type="InterPro" id="IPR011050">
    <property type="entry name" value="Pectin_lyase_fold/virulence"/>
</dbReference>
<sequence length="1525" mass="157494">MAFPGAAAFADTDPVPATSTADASQGEADAGDPAVEPAAPAETDADSSPAQAAPPAAVAEKDAGADAVADPAAITEIWVSSTGSDDNDGSSADQALATMKKALEVQTANPGIATINLSGDFTGWTNVTIPSGVTLKIAGNTTIAAATNASGITLANGATLTAGANTLTMTGFNVAIQMNAGAKLIDGTYTISGGNRALNLNGGVIEGSADRSSVAINATGTSGADLQNGSITNATITATATTNGPEHYALAPMKNASLTTTQTWFYINNGRTFSLDHSDLYINKATAASAYRQAITFANDPTIANGSTLTADGGRISVASGSKSFNVTGGSKIVIKNSIGKDMLGRDGGGLNINSNSAHVNFVDSTLETSNIDTYPSYGTRGTSSITFSGNSQVITDHKNKTYDNGGADRSTGGSYVVTGGSFYVTYDPSFNAAITTPTNGAANGDEMLSYFTLADASLGSFNPINKNGVRYEYQVANGSPDGNKYVFAPAAKVTFKLNNGNAKFADGTTKDKTQSTVRGYRLGFVAGTADVGTPTDSAGVKFLGWFYKDAAGAEYAFDFATTQFDADTDVYAKWESKTVIYHNGNGVDYIQNIAASEDSATALSYDEVVKANSEFAIAGKTFTKWTAASGASSDEIAAGSTLAFTGDITQIDVYAQFDTDTYRVAFSANGGTFGADSVFKKNPDIFTIETDPVLGGEVAVITKGATYNQKLSEVLGSFARGQITPTAAAATKAGSKLGSSTQWSTASDGEGSKLRFDDTKVFIWTTPGADPAFTADTTYYLAWTPDTSTPAMDLETKLPADLWGESKPGQKDSKSALKVLADGKDSFSLTGAVDVSTIKQQMTAIEGRFPKAKPADINLTGTASTFTATLTLPDGVVAPKGLAADQVTATGLGDLFEVKSASVDGQEVTVNFGLKKAYTSYEELKAAVGATGTQTAFRMAGTSPITDQITLEIPGFSLDGNAVKNGDELTVTGVVTGTFTSVANTTADDAVRFNISWNGTQIAAGRDFRAKDDTTIQQTILVKKPFEASLPADMLVYVQPANATEEQQKQVGTNTTNGEAAGVQQGDKINLTGTIDAKTVKTQMAAIEAQFGNPSDLSSIRLSDLSSAFTATFTVPEGLTLPANLSAATVVPTGFADTFSVSEVTPATDGKSVTVTFALKDGITNYKQLHDAVNLLADTMKLTVPGITVNEDVADGATLTTVGTVTGTFDAVATSAAGTEKDFSFIWTGAQIEDGKDKLAADLSTIQLTLATPSPLDLDLPSDILSGANTEHEEAYPAFAGTSIDLTGAVNITGIKGQMGGIENQFGNPDGSTIAVDIKGFGFTATMTLPEGMSLPEGLDKAKVTTTDPVTGEDTLKNTFEVTDVKAEGQKVTITFGLKDAASLDTYAKLKAAVQASGVTEGENSWLKITVPGVKIADTVADNTKLTTVGTVAGFFKANATSATGTTKTFSFRWNGTQWAKGKDAATPGDDARITFTVQTPPAPQQLTLPGDILSGGDTEHEAVYAVYPGRTLDLTGAVKIDGI</sequence>
<name>A0A2I1KQJ1_9ACTO</name>
<dbReference type="GeneID" id="81709354"/>
<organism evidence="2 3">
    <name type="scientific">Actinomyces urogenitalis</name>
    <dbReference type="NCBI Taxonomy" id="103621"/>
    <lineage>
        <taxon>Bacteria</taxon>
        <taxon>Bacillati</taxon>
        <taxon>Actinomycetota</taxon>
        <taxon>Actinomycetes</taxon>
        <taxon>Actinomycetales</taxon>
        <taxon>Actinomycetaceae</taxon>
        <taxon>Actinomyces</taxon>
    </lineage>
</organism>
<dbReference type="Proteomes" id="UP000234778">
    <property type="component" value="Unassembled WGS sequence"/>
</dbReference>
<dbReference type="SUPFAM" id="SSF51126">
    <property type="entry name" value="Pectin lyase-like"/>
    <property type="match status" value="1"/>
</dbReference>
<protein>
    <submittedName>
        <fullName evidence="2">Cell wall anchor protein</fullName>
    </submittedName>
</protein>
<accession>A0A2I1KQJ1</accession>
<feature type="region of interest" description="Disordered" evidence="1">
    <location>
        <begin position="1"/>
        <end position="65"/>
    </location>
</feature>
<feature type="compositionally biased region" description="Low complexity" evidence="1">
    <location>
        <begin position="46"/>
        <end position="58"/>
    </location>
</feature>
<reference evidence="2 3" key="1">
    <citation type="submission" date="2017-12" db="EMBL/GenBank/DDBJ databases">
        <title>Phylogenetic diversity of female urinary microbiome.</title>
        <authorList>
            <person name="Thomas-White K."/>
            <person name="Wolfe A.J."/>
        </authorList>
    </citation>
    <scope>NUCLEOTIDE SEQUENCE [LARGE SCALE GENOMIC DNA]</scope>
    <source>
        <strain evidence="2 3">UMB0319</strain>
    </source>
</reference>